<comment type="catalytic activity">
    <reaction evidence="1">
        <text>3',5'-cyclic CMP + H2O = CMP + H(+)</text>
        <dbReference type="Rhea" id="RHEA:72675"/>
        <dbReference type="ChEBI" id="CHEBI:15377"/>
        <dbReference type="ChEBI" id="CHEBI:15378"/>
        <dbReference type="ChEBI" id="CHEBI:58003"/>
        <dbReference type="ChEBI" id="CHEBI:60377"/>
    </reaction>
    <physiologicalReaction direction="left-to-right" evidence="1">
        <dbReference type="Rhea" id="RHEA:72676"/>
    </physiologicalReaction>
</comment>
<dbReference type="Pfam" id="PF23023">
    <property type="entry name" value="Anti-Pycsar_Apyc1"/>
    <property type="match status" value="1"/>
</dbReference>
<dbReference type="Gene3D" id="3.60.15.10">
    <property type="entry name" value="Ribonuclease Z/Hydroxyacylglutathione hydrolase-like"/>
    <property type="match status" value="1"/>
</dbReference>
<name>A0ABQ1ZPN2_9BACL</name>
<feature type="domain" description="Metallo-beta-lactamase" evidence="4">
    <location>
        <begin position="17"/>
        <end position="216"/>
    </location>
</feature>
<evidence type="ECO:0000313" key="6">
    <source>
        <dbReference type="Proteomes" id="UP000605427"/>
    </source>
</evidence>
<proteinExistence type="predicted"/>
<keyword evidence="6" id="KW-1185">Reference proteome</keyword>
<accession>A0ABQ1ZPN2</accession>
<evidence type="ECO:0000259" key="4">
    <source>
        <dbReference type="SMART" id="SM00849"/>
    </source>
</evidence>
<dbReference type="Proteomes" id="UP000605427">
    <property type="component" value="Unassembled WGS sequence"/>
</dbReference>
<evidence type="ECO:0000313" key="5">
    <source>
        <dbReference type="EMBL" id="GGH73559.1"/>
    </source>
</evidence>
<evidence type="ECO:0000256" key="2">
    <source>
        <dbReference type="ARBA" id="ARBA00034301"/>
    </source>
</evidence>
<keyword evidence="5" id="KW-0378">Hydrolase</keyword>
<dbReference type="InterPro" id="IPR001279">
    <property type="entry name" value="Metallo-B-lactamas"/>
</dbReference>
<dbReference type="RefSeq" id="WP_172246993.1">
    <property type="nucleotide sequence ID" value="NZ_BMDD01000001.1"/>
</dbReference>
<gene>
    <name evidence="5" type="ORF">GCM10007362_12770</name>
</gene>
<dbReference type="SMART" id="SM00849">
    <property type="entry name" value="Lactamase_B"/>
    <property type="match status" value="1"/>
</dbReference>
<reference evidence="6" key="1">
    <citation type="journal article" date="2019" name="Int. J. Syst. Evol. Microbiol.">
        <title>The Global Catalogue of Microorganisms (GCM) 10K type strain sequencing project: providing services to taxonomists for standard genome sequencing and annotation.</title>
        <authorList>
            <consortium name="The Broad Institute Genomics Platform"/>
            <consortium name="The Broad Institute Genome Sequencing Center for Infectious Disease"/>
            <person name="Wu L."/>
            <person name="Ma J."/>
        </authorList>
    </citation>
    <scope>NUCLEOTIDE SEQUENCE [LARGE SCALE GENOMIC DNA]</scope>
    <source>
        <strain evidence="6">CCM 8702</strain>
    </source>
</reference>
<dbReference type="GO" id="GO:0016874">
    <property type="term" value="F:ligase activity"/>
    <property type="evidence" value="ECO:0007669"/>
    <property type="project" value="UniProtKB-KW"/>
</dbReference>
<dbReference type="SUPFAM" id="SSF56281">
    <property type="entry name" value="Metallo-hydrolase/oxidoreductase"/>
    <property type="match status" value="1"/>
</dbReference>
<organism evidence="5 6">
    <name type="scientific">Saccharibacillus endophyticus</name>
    <dbReference type="NCBI Taxonomy" id="2060666"/>
    <lineage>
        <taxon>Bacteria</taxon>
        <taxon>Bacillati</taxon>
        <taxon>Bacillota</taxon>
        <taxon>Bacilli</taxon>
        <taxon>Bacillales</taxon>
        <taxon>Paenibacillaceae</taxon>
        <taxon>Saccharibacillus</taxon>
    </lineage>
</organism>
<protein>
    <submittedName>
        <fullName evidence="5">MBL fold hydrolase</fullName>
    </submittedName>
</protein>
<dbReference type="InterPro" id="IPR036866">
    <property type="entry name" value="RibonucZ/Hydroxyglut_hydro"/>
</dbReference>
<keyword evidence="5" id="KW-0436">Ligase</keyword>
<evidence type="ECO:0000256" key="3">
    <source>
        <dbReference type="ARBA" id="ARBA00048505"/>
    </source>
</evidence>
<sequence>MKLQMIGTGNAFAKKYFNNNALIEQDGFKLLIDCGITAPLALYELGIGMEELDAVLITHTHGDHVGGLEEYGFQMKFKHGRKPVLYLADTLVEPLWNHTLSGGMTQEGLDKLEDAFEVRQLRAGEVQELAPNLCVELLRTRHIAGKKSYSVILNRDVFYSADMTFDRELLETLVRDRGIRRIFHEVQLEGPGQVHTTLDELLSLPEEIQEMTKLMHYADNKDRFEGRAGKMGFLEQGEVYSI</sequence>
<dbReference type="EMBL" id="BMDD01000001">
    <property type="protein sequence ID" value="GGH73559.1"/>
    <property type="molecule type" value="Genomic_DNA"/>
</dbReference>
<comment type="catalytic activity">
    <reaction evidence="3">
        <text>3',5'-cyclic UMP + H2O = UMP + H(+)</text>
        <dbReference type="Rhea" id="RHEA:70575"/>
        <dbReference type="ChEBI" id="CHEBI:15377"/>
        <dbReference type="ChEBI" id="CHEBI:15378"/>
        <dbReference type="ChEBI" id="CHEBI:57865"/>
        <dbReference type="ChEBI" id="CHEBI:184387"/>
    </reaction>
    <physiologicalReaction direction="left-to-right" evidence="3">
        <dbReference type="Rhea" id="RHEA:70576"/>
    </physiologicalReaction>
</comment>
<comment type="function">
    <text evidence="2">Counteracts the endogenous Pycsar antiviral defense system. Phosphodiesterase that enables metal-dependent hydrolysis of host cyclic nucleotide Pycsar defense signals such as cCMP and cUMP.</text>
</comment>
<evidence type="ECO:0000256" key="1">
    <source>
        <dbReference type="ARBA" id="ARBA00034221"/>
    </source>
</evidence>
<dbReference type="GO" id="GO:0016787">
    <property type="term" value="F:hydrolase activity"/>
    <property type="evidence" value="ECO:0007669"/>
    <property type="project" value="UniProtKB-KW"/>
</dbReference>
<comment type="caution">
    <text evidence="5">The sequence shown here is derived from an EMBL/GenBank/DDBJ whole genome shotgun (WGS) entry which is preliminary data.</text>
</comment>